<sequence>MAATNIDQVKYVVVIGAGVAGLTTALNIQERGGYNVSIVAEALPTDPKSIKYTSLWAAAEHVTHSRGDDQIWKMQQLTFQKFWELSEPGGAAEHCFLRIHQEEYFWEPEADASSMSWYPDFRKISNDRLVSGAASGVEFTTLTIDTPRYTAYLLSRFLAAGGSITRGSVQHINQLLEGGAGVFNSDNKKPTPVDAIVVCNGIGAQTLGGIEDKDMYPIRGQTVLVRAPWIKFGRTISNISKSMLDKASYIVPRRSGNVVVGGTFGVDDWYPTARPETTEDILRHALELCPELAPPEIRAQRTPTVDDLKSIIVESGCGLRPARKGGIRLEALYFQLEGKEKKVPVITNYGHGGVGFQSSWGSATIAVELLEKALKT</sequence>
<dbReference type="Pfam" id="PF01266">
    <property type="entry name" value="DAO"/>
    <property type="match status" value="1"/>
</dbReference>
<dbReference type="InterPro" id="IPR023209">
    <property type="entry name" value="DAO"/>
</dbReference>
<feature type="binding site" evidence="6">
    <location>
        <position position="249"/>
    </location>
    <ligand>
        <name>D-dopa</name>
        <dbReference type="ChEBI" id="CHEBI:149689"/>
    </ligand>
</feature>
<feature type="domain" description="FAD dependent oxidoreductase" evidence="7">
    <location>
        <begin position="12"/>
        <end position="369"/>
    </location>
</feature>
<dbReference type="PANTHER" id="PTHR11530">
    <property type="entry name" value="D-AMINO ACID OXIDASE"/>
    <property type="match status" value="1"/>
</dbReference>
<comment type="cofactor">
    <cofactor evidence="1 6">
        <name>FAD</name>
        <dbReference type="ChEBI" id="CHEBI:57692"/>
    </cofactor>
</comment>
<evidence type="ECO:0000256" key="4">
    <source>
        <dbReference type="ARBA" id="ARBA00022827"/>
    </source>
</evidence>
<comment type="similarity">
    <text evidence="2">Belongs to the DAMOX/DASOX family.</text>
</comment>
<protein>
    <recommendedName>
        <fullName evidence="7">FAD dependent oxidoreductase domain-containing protein</fullName>
    </recommendedName>
</protein>
<evidence type="ECO:0000256" key="3">
    <source>
        <dbReference type="ARBA" id="ARBA00022630"/>
    </source>
</evidence>
<dbReference type="SUPFAM" id="SSF54373">
    <property type="entry name" value="FAD-linked reductases, C-terminal domain"/>
    <property type="match status" value="1"/>
</dbReference>
<gene>
    <name evidence="8" type="ORF">E1B28_010899</name>
</gene>
<dbReference type="GO" id="GO:0005737">
    <property type="term" value="C:cytoplasm"/>
    <property type="evidence" value="ECO:0007669"/>
    <property type="project" value="TreeGrafter"/>
</dbReference>
<dbReference type="OrthoDB" id="2015447at2759"/>
<dbReference type="InterPro" id="IPR006076">
    <property type="entry name" value="FAD-dep_OxRdtase"/>
</dbReference>
<name>A0A9P7RTI4_9AGAR</name>
<dbReference type="Gene3D" id="3.40.50.720">
    <property type="entry name" value="NAD(P)-binding Rossmann-like Domain"/>
    <property type="match status" value="1"/>
</dbReference>
<keyword evidence="5" id="KW-0560">Oxidoreductase</keyword>
<feature type="binding site" evidence="6">
    <location>
        <position position="169"/>
    </location>
    <ligand>
        <name>FAD</name>
        <dbReference type="ChEBI" id="CHEBI:57692"/>
    </ligand>
</feature>
<evidence type="ECO:0000256" key="2">
    <source>
        <dbReference type="ARBA" id="ARBA00006730"/>
    </source>
</evidence>
<dbReference type="RefSeq" id="XP_043005667.1">
    <property type="nucleotide sequence ID" value="XM_043155885.1"/>
</dbReference>
<dbReference type="KEGG" id="more:E1B28_010899"/>
<evidence type="ECO:0000313" key="8">
    <source>
        <dbReference type="EMBL" id="KAG7089197.1"/>
    </source>
</evidence>
<reference evidence="8" key="1">
    <citation type="journal article" date="2021" name="Genome Biol. Evol.">
        <title>The assembled and annotated genome of the fairy-ring fungus Marasmius oreades.</title>
        <authorList>
            <person name="Hiltunen M."/>
            <person name="Ament-Velasquez S.L."/>
            <person name="Johannesson H."/>
        </authorList>
    </citation>
    <scope>NUCLEOTIDE SEQUENCE</scope>
    <source>
        <strain evidence="8">03SP1</strain>
    </source>
</reference>
<evidence type="ECO:0000259" key="7">
    <source>
        <dbReference type="Pfam" id="PF01266"/>
    </source>
</evidence>
<dbReference type="GeneID" id="66079974"/>
<dbReference type="Gene3D" id="3.30.9.10">
    <property type="entry name" value="D-Amino Acid Oxidase, subunit A, domain 2"/>
    <property type="match status" value="1"/>
</dbReference>
<comment type="caution">
    <text evidence="8">The sequence shown here is derived from an EMBL/GenBank/DDBJ whole genome shotgun (WGS) entry which is preliminary data.</text>
</comment>
<accession>A0A9P7RTI4</accession>
<proteinExistence type="inferred from homology"/>
<feature type="binding site" evidence="6">
    <location>
        <begin position="53"/>
        <end position="54"/>
    </location>
    <ligand>
        <name>FAD</name>
        <dbReference type="ChEBI" id="CHEBI:57692"/>
    </ligand>
</feature>
<organism evidence="8 9">
    <name type="scientific">Marasmius oreades</name>
    <name type="common">fairy-ring Marasmius</name>
    <dbReference type="NCBI Taxonomy" id="181124"/>
    <lineage>
        <taxon>Eukaryota</taxon>
        <taxon>Fungi</taxon>
        <taxon>Dikarya</taxon>
        <taxon>Basidiomycota</taxon>
        <taxon>Agaricomycotina</taxon>
        <taxon>Agaricomycetes</taxon>
        <taxon>Agaricomycetidae</taxon>
        <taxon>Agaricales</taxon>
        <taxon>Marasmiineae</taxon>
        <taxon>Marasmiaceae</taxon>
        <taxon>Marasmius</taxon>
    </lineage>
</organism>
<dbReference type="GO" id="GO:0071949">
    <property type="term" value="F:FAD binding"/>
    <property type="evidence" value="ECO:0007669"/>
    <property type="project" value="InterPro"/>
</dbReference>
<dbReference type="EMBL" id="CM032187">
    <property type="protein sequence ID" value="KAG7089197.1"/>
    <property type="molecule type" value="Genomic_DNA"/>
</dbReference>
<dbReference type="GO" id="GO:0003884">
    <property type="term" value="F:D-amino-acid oxidase activity"/>
    <property type="evidence" value="ECO:0007669"/>
    <property type="project" value="InterPro"/>
</dbReference>
<evidence type="ECO:0000256" key="1">
    <source>
        <dbReference type="ARBA" id="ARBA00001974"/>
    </source>
</evidence>
<keyword evidence="4 6" id="KW-0274">FAD</keyword>
<dbReference type="AlphaFoldDB" id="A0A9P7RTI4"/>
<dbReference type="Proteomes" id="UP001049176">
    <property type="component" value="Chromosome 7"/>
</dbReference>
<keyword evidence="3" id="KW-0285">Flavoprotein</keyword>
<dbReference type="PANTHER" id="PTHR11530:SF11">
    <property type="entry name" value="D-ASPARTATE OXIDASE"/>
    <property type="match status" value="1"/>
</dbReference>
<evidence type="ECO:0000313" key="9">
    <source>
        <dbReference type="Proteomes" id="UP001049176"/>
    </source>
</evidence>
<keyword evidence="9" id="KW-1185">Reference proteome</keyword>
<dbReference type="PIRSF" id="PIRSF000189">
    <property type="entry name" value="D-aa_oxidase"/>
    <property type="match status" value="1"/>
</dbReference>
<evidence type="ECO:0000256" key="5">
    <source>
        <dbReference type="ARBA" id="ARBA00023002"/>
    </source>
</evidence>
<dbReference type="SUPFAM" id="SSF51971">
    <property type="entry name" value="Nucleotide-binding domain"/>
    <property type="match status" value="1"/>
</dbReference>
<evidence type="ECO:0000256" key="6">
    <source>
        <dbReference type="PIRSR" id="PIRSR000189-1"/>
    </source>
</evidence>
<feature type="binding site" evidence="6">
    <location>
        <position position="320"/>
    </location>
    <ligand>
        <name>D-dopa</name>
        <dbReference type="ChEBI" id="CHEBI:149689"/>
    </ligand>
</feature>
<feature type="binding site" evidence="6">
    <location>
        <position position="353"/>
    </location>
    <ligand>
        <name>D-dopa</name>
        <dbReference type="ChEBI" id="CHEBI:149689"/>
    </ligand>
</feature>
<dbReference type="GO" id="GO:0019478">
    <property type="term" value="P:D-amino acid catabolic process"/>
    <property type="evidence" value="ECO:0007669"/>
    <property type="project" value="TreeGrafter"/>
</dbReference>